<dbReference type="Gene3D" id="3.50.50.60">
    <property type="entry name" value="FAD/NAD(P)-binding domain"/>
    <property type="match status" value="2"/>
</dbReference>
<dbReference type="Proteomes" id="UP000573499">
    <property type="component" value="Unassembled WGS sequence"/>
</dbReference>
<dbReference type="InterPro" id="IPR036188">
    <property type="entry name" value="FAD/NAD-bd_sf"/>
</dbReference>
<dbReference type="PANTHER" id="PTHR43557">
    <property type="entry name" value="APOPTOSIS-INDUCING FACTOR 1"/>
    <property type="match status" value="1"/>
</dbReference>
<keyword evidence="2" id="KW-0285">Flavoprotein</keyword>
<dbReference type="SUPFAM" id="SSF55424">
    <property type="entry name" value="FAD/NAD-linked reductases, dimerisation (C-terminal) domain"/>
    <property type="match status" value="1"/>
</dbReference>
<dbReference type="AlphaFoldDB" id="A0A7W2F7U1"/>
<evidence type="ECO:0000259" key="6">
    <source>
        <dbReference type="Pfam" id="PF14759"/>
    </source>
</evidence>
<reference evidence="7 8" key="1">
    <citation type="submission" date="2020-07" db="EMBL/GenBank/DDBJ databases">
        <title>Novel species isolated from subtropical streams in China.</title>
        <authorList>
            <person name="Lu H."/>
        </authorList>
    </citation>
    <scope>NUCLEOTIDE SEQUENCE [LARGE SCALE GENOMIC DNA]</scope>
    <source>
        <strain evidence="7 8">LX47W</strain>
    </source>
</reference>
<dbReference type="PRINTS" id="PR00411">
    <property type="entry name" value="PNDRDTASEI"/>
</dbReference>
<feature type="domain" description="Reductase C-terminal" evidence="6">
    <location>
        <begin position="333"/>
        <end position="415"/>
    </location>
</feature>
<dbReference type="InterPro" id="IPR023753">
    <property type="entry name" value="FAD/NAD-binding_dom"/>
</dbReference>
<evidence type="ECO:0000313" key="7">
    <source>
        <dbReference type="EMBL" id="MBA5686664.1"/>
    </source>
</evidence>
<dbReference type="GO" id="GO:0016651">
    <property type="term" value="F:oxidoreductase activity, acting on NAD(P)H"/>
    <property type="evidence" value="ECO:0007669"/>
    <property type="project" value="TreeGrafter"/>
</dbReference>
<evidence type="ECO:0000256" key="3">
    <source>
        <dbReference type="ARBA" id="ARBA00022827"/>
    </source>
</evidence>
<accession>A0A7W2F7U1</accession>
<keyword evidence="8" id="KW-1185">Reference proteome</keyword>
<keyword evidence="4" id="KW-0560">Oxidoreductase</keyword>
<evidence type="ECO:0000256" key="1">
    <source>
        <dbReference type="ARBA" id="ARBA00001974"/>
    </source>
</evidence>
<proteinExistence type="predicted"/>
<dbReference type="Pfam" id="PF14759">
    <property type="entry name" value="Reductase_C"/>
    <property type="match status" value="1"/>
</dbReference>
<dbReference type="InterPro" id="IPR050446">
    <property type="entry name" value="FAD-oxidoreductase/Apoptosis"/>
</dbReference>
<dbReference type="InterPro" id="IPR028202">
    <property type="entry name" value="Reductase_C"/>
</dbReference>
<dbReference type="Pfam" id="PF07992">
    <property type="entry name" value="Pyr_redox_2"/>
    <property type="match status" value="1"/>
</dbReference>
<keyword evidence="3" id="KW-0274">FAD</keyword>
<name>A0A7W2F7U1_9BURK</name>
<dbReference type="EMBL" id="JACEZU010000002">
    <property type="protein sequence ID" value="MBA5686664.1"/>
    <property type="molecule type" value="Genomic_DNA"/>
</dbReference>
<evidence type="ECO:0000313" key="8">
    <source>
        <dbReference type="Proteomes" id="UP000573499"/>
    </source>
</evidence>
<dbReference type="InterPro" id="IPR016156">
    <property type="entry name" value="FAD/NAD-linked_Rdtase_dimer_sf"/>
</dbReference>
<dbReference type="Gene3D" id="3.30.390.30">
    <property type="match status" value="1"/>
</dbReference>
<evidence type="ECO:0000256" key="4">
    <source>
        <dbReference type="ARBA" id="ARBA00023002"/>
    </source>
</evidence>
<protein>
    <submittedName>
        <fullName evidence="7">FAD-dependent oxidoreductase</fullName>
    </submittedName>
</protein>
<comment type="caution">
    <text evidence="7">The sequence shown here is derived from an EMBL/GenBank/DDBJ whole genome shotgun (WGS) entry which is preliminary data.</text>
</comment>
<gene>
    <name evidence="7" type="ORF">H3H39_06300</name>
</gene>
<evidence type="ECO:0000256" key="2">
    <source>
        <dbReference type="ARBA" id="ARBA00022630"/>
    </source>
</evidence>
<dbReference type="SUPFAM" id="SSF51905">
    <property type="entry name" value="FAD/NAD(P)-binding domain"/>
    <property type="match status" value="2"/>
</dbReference>
<dbReference type="GO" id="GO:0005737">
    <property type="term" value="C:cytoplasm"/>
    <property type="evidence" value="ECO:0007669"/>
    <property type="project" value="TreeGrafter"/>
</dbReference>
<sequence>MSTHINKGNPDQDRVPVAVIVGAGMAGQELAFSLRQYGWAGRIVLLGEEAHLPYRRPELSKSLLAAHTDADALSLRPGAAYDSAGIALRLNTRVASIDRQRRTLRLSEGAELGYDVLVLATGGRARRLPLEVPAGVAIHYLRGFDDAALLHKQFVPGKRLLMVGGGYVGLEVAALAAAAGLRVVVAEAMPRLLARVASPELSAFVERAHRQAGIELRLGATVAALARHGGRCEARLSDGATVVADIVVGGIGMTPEVALAEAAGLAIANGIAVDALSRTSDAAIYAIGDCCDRFHDFLSRRIRLESVPNASEQARRVAAQLTGRPVPASGVPWFWSNQGEQKIQIVGVFEAGLRTVSRPGQSEGQLSVFHLAGDRIRAAECVNSPADFAQARRLISSQTSVPDHQLADAAFPLSAIQALAACT</sequence>
<dbReference type="PRINTS" id="PR00368">
    <property type="entry name" value="FADPNR"/>
</dbReference>
<organism evidence="7 8">
    <name type="scientific">Rugamonas apoptosis</name>
    <dbReference type="NCBI Taxonomy" id="2758570"/>
    <lineage>
        <taxon>Bacteria</taxon>
        <taxon>Pseudomonadati</taxon>
        <taxon>Pseudomonadota</taxon>
        <taxon>Betaproteobacteria</taxon>
        <taxon>Burkholderiales</taxon>
        <taxon>Oxalobacteraceae</taxon>
        <taxon>Telluria group</taxon>
        <taxon>Rugamonas</taxon>
    </lineage>
</organism>
<evidence type="ECO:0000259" key="5">
    <source>
        <dbReference type="Pfam" id="PF07992"/>
    </source>
</evidence>
<comment type="cofactor">
    <cofactor evidence="1">
        <name>FAD</name>
        <dbReference type="ChEBI" id="CHEBI:57692"/>
    </cofactor>
</comment>
<dbReference type="PANTHER" id="PTHR43557:SF2">
    <property type="entry name" value="RIESKE DOMAIN-CONTAINING PROTEIN-RELATED"/>
    <property type="match status" value="1"/>
</dbReference>
<feature type="domain" description="FAD/NAD(P)-binding" evidence="5">
    <location>
        <begin position="19"/>
        <end position="314"/>
    </location>
</feature>